<dbReference type="Proteomes" id="UP000062768">
    <property type="component" value="Chromosome I"/>
</dbReference>
<dbReference type="PROSITE" id="PS51257">
    <property type="entry name" value="PROKAR_LIPOPROTEIN"/>
    <property type="match status" value="1"/>
</dbReference>
<name>A0A0S4FPR1_METFO</name>
<proteinExistence type="predicted"/>
<evidence type="ECO:0000313" key="1">
    <source>
        <dbReference type="EMBL" id="CEL25009.1"/>
    </source>
</evidence>
<keyword evidence="2" id="KW-1185">Reference proteome</keyword>
<gene>
    <name evidence="1" type="ORF">MB9_1372</name>
</gene>
<dbReference type="AlphaFoldDB" id="A0A0S4FPR1"/>
<reference evidence="1" key="1">
    <citation type="submission" date="2014-09" db="EMBL/GenBank/DDBJ databases">
        <authorList>
            <person name="Wibberg D."/>
        </authorList>
    </citation>
    <scope>NUCLEOTIDE SEQUENCE [LARGE SCALE GENOMIC DNA]</scope>
    <source>
        <strain evidence="1">Mb9</strain>
    </source>
</reference>
<dbReference type="EMBL" id="LN734822">
    <property type="protein sequence ID" value="CEL25009.1"/>
    <property type="molecule type" value="Genomic_DNA"/>
</dbReference>
<dbReference type="GeneID" id="26739617"/>
<dbReference type="RefSeq" id="WP_060537798.1">
    <property type="nucleotide sequence ID" value="NZ_LN734822.1"/>
</dbReference>
<protein>
    <submittedName>
        <fullName evidence="1">Secreted protein</fullName>
    </submittedName>
</protein>
<organism evidence="1 2">
    <name type="scientific">Methanobacterium formicicum</name>
    <dbReference type="NCBI Taxonomy" id="2162"/>
    <lineage>
        <taxon>Archaea</taxon>
        <taxon>Methanobacteriati</taxon>
        <taxon>Methanobacteriota</taxon>
        <taxon>Methanomada group</taxon>
        <taxon>Methanobacteria</taxon>
        <taxon>Methanobacteriales</taxon>
        <taxon>Methanobacteriaceae</taxon>
        <taxon>Methanobacterium</taxon>
    </lineage>
</organism>
<sequence>MISRNQFKIEKSIFSILVISLFVLVGCGTATAVNSYDYGIWGTADGQAPTEQTETTPQPTEIWGTADGQALAEEVETKTVDSKKFKKTIKNNKNGFISSSSMNLTYQERKMKKYPIISIFFLNL</sequence>
<dbReference type="PATRIC" id="fig|2162.10.peg.1435"/>
<evidence type="ECO:0000313" key="2">
    <source>
        <dbReference type="Proteomes" id="UP000062768"/>
    </source>
</evidence>
<accession>A0A0S4FPR1</accession>